<dbReference type="GO" id="GO:0004674">
    <property type="term" value="F:protein serine/threonine kinase activity"/>
    <property type="evidence" value="ECO:0007669"/>
    <property type="project" value="UniProtKB-KW"/>
</dbReference>
<dbReference type="SMART" id="SM00220">
    <property type="entry name" value="S_TKc"/>
    <property type="match status" value="1"/>
</dbReference>
<dbReference type="EMBL" id="CP001738">
    <property type="protein sequence ID" value="ACY99139.1"/>
    <property type="molecule type" value="Genomic_DNA"/>
</dbReference>
<feature type="region of interest" description="Disordered" evidence="5">
    <location>
        <begin position="264"/>
        <end position="300"/>
    </location>
</feature>
<dbReference type="eggNOG" id="COG0515">
    <property type="taxonomic scope" value="Bacteria"/>
</dbReference>
<dbReference type="KEGG" id="tcu:Tcur_3605"/>
<organism evidence="7 8">
    <name type="scientific">Thermomonospora curvata (strain ATCC 19995 / DSM 43183 / JCM 3096 / KCTC 9072 / NBRC 15933 / NCIMB 10081 / Henssen B9)</name>
    <dbReference type="NCBI Taxonomy" id="471852"/>
    <lineage>
        <taxon>Bacteria</taxon>
        <taxon>Bacillati</taxon>
        <taxon>Actinomycetota</taxon>
        <taxon>Actinomycetes</taxon>
        <taxon>Streptosporangiales</taxon>
        <taxon>Thermomonosporaceae</taxon>
        <taxon>Thermomonospora</taxon>
    </lineage>
</organism>
<dbReference type="InterPro" id="IPR008271">
    <property type="entry name" value="Ser/Thr_kinase_AS"/>
</dbReference>
<dbReference type="PROSITE" id="PS00108">
    <property type="entry name" value="PROTEIN_KINASE_ST"/>
    <property type="match status" value="1"/>
</dbReference>
<dbReference type="PANTHER" id="PTHR43289:SF34">
    <property type="entry name" value="SERINE_THREONINE-PROTEIN KINASE YBDM-RELATED"/>
    <property type="match status" value="1"/>
</dbReference>
<feature type="compositionally biased region" description="Low complexity" evidence="5">
    <location>
        <begin position="338"/>
        <end position="359"/>
    </location>
</feature>
<dbReference type="HOGENOM" id="CLU_000288_135_1_11"/>
<evidence type="ECO:0000256" key="1">
    <source>
        <dbReference type="ARBA" id="ARBA00022679"/>
    </source>
</evidence>
<dbReference type="Gene3D" id="3.30.200.20">
    <property type="entry name" value="Phosphorylase Kinase, domain 1"/>
    <property type="match status" value="1"/>
</dbReference>
<evidence type="ECO:0000259" key="6">
    <source>
        <dbReference type="PROSITE" id="PS50011"/>
    </source>
</evidence>
<dbReference type="STRING" id="471852.Tcur_3605"/>
<evidence type="ECO:0000256" key="2">
    <source>
        <dbReference type="ARBA" id="ARBA00022741"/>
    </source>
</evidence>
<dbReference type="RefSeq" id="WP_012853923.1">
    <property type="nucleotide sequence ID" value="NC_013510.1"/>
</dbReference>
<evidence type="ECO:0000256" key="3">
    <source>
        <dbReference type="ARBA" id="ARBA00022777"/>
    </source>
</evidence>
<sequence length="481" mass="49770">MPSLPLEADDPPRIGRYRLTGRLGEGGQGVVYLAEAPDGRKVAIKVLKTVSQAALKRFAREMEAAKRVAPFCTAAVLESSTQGRHPYVVSEYVEGPSLQQRVRERGPLSGGELDRLMINTASALTAIHGAGVVHRDLKPSNVLLGPDGPRVVDFGIARAVDAETHTQMVGTPAYFAPEWLRGEPPTPASDVFAWAGTMVFAATGRPPFGAGGDLPALLYRIANEPPDLSGVPERVRGLLAECLDKDPARRPTARNLLIRLADPSADAESADGRPQVPQPPPVPQFTQPDGGAAAGRSGKGAGRTLALAGGAVAVLAVLVPAVAFSLLKGDPPGPDPTPTASVTSAGTTAPTAPASDGGTSTATSPAGQGGVTIPAAFAGTWKGRVSQPSVLGGELASDVTIVLREGASEGDADYPGWGCTNRLHLSRSDGSVLEFDETVIRNTGGCRGGVVRLTLQGDRLDYESPGDGLFSQTSRGTLRRG</sequence>
<keyword evidence="2" id="KW-0547">Nucleotide-binding</keyword>
<dbReference type="AlphaFoldDB" id="D1ABW6"/>
<dbReference type="OrthoDB" id="3915799at2"/>
<keyword evidence="4" id="KW-0067">ATP-binding</keyword>
<dbReference type="Gene3D" id="1.10.510.10">
    <property type="entry name" value="Transferase(Phosphotransferase) domain 1"/>
    <property type="match status" value="1"/>
</dbReference>
<keyword evidence="8" id="KW-1185">Reference proteome</keyword>
<protein>
    <submittedName>
        <fullName evidence="7">Serine/threonine protein kinase</fullName>
    </submittedName>
</protein>
<keyword evidence="1" id="KW-0808">Transferase</keyword>
<gene>
    <name evidence="7" type="ordered locus">Tcur_3605</name>
</gene>
<dbReference type="PANTHER" id="PTHR43289">
    <property type="entry name" value="MITOGEN-ACTIVATED PROTEIN KINASE KINASE KINASE 20-RELATED"/>
    <property type="match status" value="1"/>
</dbReference>
<dbReference type="Proteomes" id="UP000001918">
    <property type="component" value="Chromosome"/>
</dbReference>
<evidence type="ECO:0000256" key="4">
    <source>
        <dbReference type="ARBA" id="ARBA00022840"/>
    </source>
</evidence>
<reference evidence="7 8" key="1">
    <citation type="journal article" date="2011" name="Stand. Genomic Sci.">
        <title>Complete genome sequence of Thermomonospora curvata type strain (B9).</title>
        <authorList>
            <person name="Chertkov O."/>
            <person name="Sikorski J."/>
            <person name="Nolan M."/>
            <person name="Lapidus A."/>
            <person name="Lucas S."/>
            <person name="Del Rio T.G."/>
            <person name="Tice H."/>
            <person name="Cheng J.F."/>
            <person name="Goodwin L."/>
            <person name="Pitluck S."/>
            <person name="Liolios K."/>
            <person name="Ivanova N."/>
            <person name="Mavromatis K."/>
            <person name="Mikhailova N."/>
            <person name="Ovchinnikova G."/>
            <person name="Pati A."/>
            <person name="Chen A."/>
            <person name="Palaniappan K."/>
            <person name="Djao O.D."/>
            <person name="Land M."/>
            <person name="Hauser L."/>
            <person name="Chang Y.J."/>
            <person name="Jeffries C.D."/>
            <person name="Brettin T."/>
            <person name="Han C."/>
            <person name="Detter J.C."/>
            <person name="Rohde M."/>
            <person name="Goker M."/>
            <person name="Woyke T."/>
            <person name="Bristow J."/>
            <person name="Eisen J.A."/>
            <person name="Markowitz V."/>
            <person name="Hugenholtz P."/>
            <person name="Klenk H.P."/>
            <person name="Kyrpides N.C."/>
        </authorList>
    </citation>
    <scope>NUCLEOTIDE SEQUENCE [LARGE SCALE GENOMIC DNA]</scope>
    <source>
        <strain evidence="8">ATCC 19995 / DSM 43183 / JCM 3096 / KCTC 9072 / NBRC 15933 / NCIMB 10081 / Henssen B9</strain>
    </source>
</reference>
<feature type="domain" description="Protein kinase" evidence="6">
    <location>
        <begin position="17"/>
        <end position="265"/>
    </location>
</feature>
<keyword evidence="3 7" id="KW-0418">Kinase</keyword>
<dbReference type="InterPro" id="IPR000719">
    <property type="entry name" value="Prot_kinase_dom"/>
</dbReference>
<accession>D1ABW6</accession>
<dbReference type="Pfam" id="PF00069">
    <property type="entry name" value="Pkinase"/>
    <property type="match status" value="1"/>
</dbReference>
<name>D1ABW6_THECD</name>
<dbReference type="GO" id="GO:0005524">
    <property type="term" value="F:ATP binding"/>
    <property type="evidence" value="ECO:0007669"/>
    <property type="project" value="UniProtKB-KW"/>
</dbReference>
<evidence type="ECO:0000313" key="8">
    <source>
        <dbReference type="Proteomes" id="UP000001918"/>
    </source>
</evidence>
<evidence type="ECO:0000256" key="5">
    <source>
        <dbReference type="SAM" id="MobiDB-lite"/>
    </source>
</evidence>
<dbReference type="PROSITE" id="PS50011">
    <property type="entry name" value="PROTEIN_KINASE_DOM"/>
    <property type="match status" value="1"/>
</dbReference>
<keyword evidence="7" id="KW-0723">Serine/threonine-protein kinase</keyword>
<dbReference type="CDD" id="cd14014">
    <property type="entry name" value="STKc_PknB_like"/>
    <property type="match status" value="1"/>
</dbReference>
<dbReference type="SUPFAM" id="SSF56112">
    <property type="entry name" value="Protein kinase-like (PK-like)"/>
    <property type="match status" value="1"/>
</dbReference>
<proteinExistence type="predicted"/>
<feature type="region of interest" description="Disordered" evidence="5">
    <location>
        <begin position="329"/>
        <end position="369"/>
    </location>
</feature>
<evidence type="ECO:0000313" key="7">
    <source>
        <dbReference type="EMBL" id="ACY99139.1"/>
    </source>
</evidence>
<feature type="compositionally biased region" description="Low complexity" evidence="5">
    <location>
        <begin position="284"/>
        <end position="300"/>
    </location>
</feature>
<dbReference type="InterPro" id="IPR011009">
    <property type="entry name" value="Kinase-like_dom_sf"/>
</dbReference>